<organism evidence="2 3">
    <name type="scientific">Heterodera trifolii</name>
    <dbReference type="NCBI Taxonomy" id="157864"/>
    <lineage>
        <taxon>Eukaryota</taxon>
        <taxon>Metazoa</taxon>
        <taxon>Ecdysozoa</taxon>
        <taxon>Nematoda</taxon>
        <taxon>Chromadorea</taxon>
        <taxon>Rhabditida</taxon>
        <taxon>Tylenchina</taxon>
        <taxon>Tylenchomorpha</taxon>
        <taxon>Tylenchoidea</taxon>
        <taxon>Heteroderidae</taxon>
        <taxon>Heteroderinae</taxon>
        <taxon>Heterodera</taxon>
    </lineage>
</organism>
<evidence type="ECO:0000256" key="1">
    <source>
        <dbReference type="ARBA" id="ARBA00022729"/>
    </source>
</evidence>
<dbReference type="Proteomes" id="UP001620626">
    <property type="component" value="Unassembled WGS sequence"/>
</dbReference>
<dbReference type="InterPro" id="IPR036846">
    <property type="entry name" value="GM2-AP_sf"/>
</dbReference>
<keyword evidence="1" id="KW-0732">Signal</keyword>
<dbReference type="AlphaFoldDB" id="A0ABD2MBW0"/>
<dbReference type="EMBL" id="JBICBT010000056">
    <property type="protein sequence ID" value="KAL3124953.1"/>
    <property type="molecule type" value="Genomic_DNA"/>
</dbReference>
<comment type="caution">
    <text evidence="2">The sequence shown here is derived from an EMBL/GenBank/DDBJ whole genome shotgun (WGS) entry which is preliminary data.</text>
</comment>
<accession>A0ABD2MBW0</accession>
<dbReference type="SUPFAM" id="SSF63707">
    <property type="entry name" value="Ganglioside M2 (gm2) activator"/>
    <property type="match status" value="1"/>
</dbReference>
<dbReference type="PANTHER" id="PTHR37976:SF3">
    <property type="entry name" value="PROTEIN CBG16927"/>
    <property type="match status" value="1"/>
</dbReference>
<evidence type="ECO:0000313" key="2">
    <source>
        <dbReference type="EMBL" id="KAL3124953.1"/>
    </source>
</evidence>
<sequence>MHNSMVPFRFRLHLPLAIRSADCSIIRSLHAHRHFWERMIPLKSSSASATVSTSSAMFVGADSCRRRSVRRFSAPFPKMLPTALLLCASIVFMTNPSVDAEISIKIERHFPCSAASGPKKENLIIKFPSYKSTGVAFKEEKDDAGHKCFQMGGGKVEVYAPGLDGNKKYYVHVETRIGIHGKPERCVNPDKEGCGGIGSCVHCDICQTIGGFRQFIQIFKGDKPAECSAKGLPPGTYDNLSLKVCLPSKDELLPFLDQNSSRAEQLWDVFVSSRARSGGEIPLVIAARIFDRPINKLSIKELNDALHNTKKGMIGCHWIYATVRSINQD</sequence>
<reference evidence="2 3" key="1">
    <citation type="submission" date="2024-10" db="EMBL/GenBank/DDBJ databases">
        <authorList>
            <person name="Kim D."/>
        </authorList>
    </citation>
    <scope>NUCLEOTIDE SEQUENCE [LARGE SCALE GENOMIC DNA]</scope>
    <source>
        <strain evidence="2">BH-2024</strain>
    </source>
</reference>
<evidence type="ECO:0000313" key="3">
    <source>
        <dbReference type="Proteomes" id="UP001620626"/>
    </source>
</evidence>
<name>A0ABD2MBW0_9BILA</name>
<dbReference type="PANTHER" id="PTHR37976">
    <property type="entry name" value="PROTEIN CBG16927"/>
    <property type="match status" value="1"/>
</dbReference>
<proteinExistence type="predicted"/>
<protein>
    <submittedName>
        <fullName evidence="2">Uncharacterized protein</fullName>
    </submittedName>
</protein>
<gene>
    <name evidence="2" type="ORF">niasHT_001846</name>
</gene>
<keyword evidence="3" id="KW-1185">Reference proteome</keyword>